<sequence>METPIEVLRVEQSAISKELGRFRACDTETRSLYCREWAQYIYKKHFVWSAKTQEEIVPDGGPTPSTTTLTAGKYQINYIASSHHHNNCDCTDEHDHDQENMIKKERSSLLGKKFEELAASWSSADADNDQSLVSQILQGCQLWMTLPSGYTGLPDTFEPVEFNPYPDAIPLVDDPKDPSQLLDPLIIERQALCLPSDCFHLLKNLTGDILLSHTTPTCHHSKPTAKTPADLEVDRAIFNEHEANAVNQALKELSLALEVTWHPLNRFLQQLEGLEQRRAQVMGKGCQKQIDAFVANQKYVSFVDFWTKEQTQFKNKKSTEEEIKKVDGLFEQHLETLKACVKEFMSKFVPKILDEIYNMTNDLWKMVVPTIYELGERMAAREASKGSENAIKIDETLKSLDGDYLKKMESTKEVDLAKKRITDTLNTKVEEYMAEIDDLFKLYKDSARPNLSGRLEKLSNKDFKKKIKKLESGYYSIRQTFRYEVTENIFAESLFCKFALVCLEPLLQEGEMVEALTIETEVKRFLEAYKDLWKQRAALLHQFEQGVQTGRRELAGILGKLFLKEGMRIQGDNLALKRQNSLLKSMGMEVTDEETKKKSKNKKKSSSGSSTPAQQLEPIPTLSTPVKNSPFKKTAPVTPPSEPVSKKAEVVPVKKAEATSTKKTAEISKKATPPEDVKAASVKSLPKSPEPVKTAVVKTLPKSPEPVKTAVVKTLPKSPEPTKTVSSVNPVAQKPVVEEKKPVEVKKPVVEANKPVVEVKKLSASNYKKPDNRKPLASDLPPLKVKSSKIPAPAPVIEPKAEPKPIEKKKKTVTPKKKEPVAEKKEPVVEKKPVEETKVTEEPGKQPAEEKNSSPEVQDWNYIRTSVAEERPQVECKVQDWNDFKAQIQSEEIEKKVEKEQDTSSWTQPLETGWSAIAAKKPETTWSNVATTASSDASSMKDVELGGWGSTPKKAALSPALSAASSAWSTTATVDRDSWVPSPAVSEKTPVAAAAAPATTNGWNSSPAASEKPVQLPPGLNTTVAEKKVAPPPGLNAAAVAERSVVSPPPGWNATPIVDGKSVATSPGWNTPVSEKPVAAPPGWGPLSDSEKLSITVPASWGPEAEKPAVGPPGLNKAEAKTSWSTLNDTAETSNDGWNKPVEKPKVSTGGWSPEAVNNTDEMTSLGGWGQPKPLKTWVRETAKINTPSWNTSTKKKSPEWDSAQKPWEKEEEPAAVKQEVVTPTATVSSKPPGLAAPEVLTPTISQSSFVMTPQVQIQNSLPGNLADMKPDMLVMMCNNLHRENGSLLQTVHSMQQEMSMMTTRYTEIMSLAREREAQNLKLFESRKQTEMEEIRRYVLSLEAHVKQLEEKSDRVTAGFGNQDLFAGYREEMRTTSPPSNQHQQQGSRSNNYNRKLWKNNNVIRCGNCGETGHESTACKTNCRYCGSSEHLSELCPMN</sequence>
<evidence type="ECO:0000256" key="1">
    <source>
        <dbReference type="PROSITE-ProRule" id="PRU00047"/>
    </source>
</evidence>
<feature type="compositionally biased region" description="Low complexity" evidence="2">
    <location>
        <begin position="989"/>
        <end position="1000"/>
    </location>
</feature>
<keyword evidence="1" id="KW-0479">Metal-binding</keyword>
<gene>
    <name evidence="4" type="ORF">INT48_000120</name>
</gene>
<evidence type="ECO:0000313" key="4">
    <source>
        <dbReference type="EMBL" id="KAG2234771.1"/>
    </source>
</evidence>
<protein>
    <recommendedName>
        <fullName evidence="3">CCHC-type domain-containing protein</fullName>
    </recommendedName>
</protein>
<keyword evidence="1" id="KW-0863">Zinc-finger</keyword>
<dbReference type="SMART" id="SM00343">
    <property type="entry name" value="ZnF_C2HC"/>
    <property type="match status" value="2"/>
</dbReference>
<feature type="region of interest" description="Disordered" evidence="2">
    <location>
        <begin position="1128"/>
        <end position="1154"/>
    </location>
</feature>
<evidence type="ECO:0000259" key="3">
    <source>
        <dbReference type="PROSITE" id="PS50158"/>
    </source>
</evidence>
<feature type="compositionally biased region" description="Basic and acidic residues" evidence="2">
    <location>
        <begin position="663"/>
        <end position="678"/>
    </location>
</feature>
<feature type="compositionally biased region" description="Basic and acidic residues" evidence="2">
    <location>
        <begin position="644"/>
        <end position="657"/>
    </location>
</feature>
<evidence type="ECO:0000256" key="2">
    <source>
        <dbReference type="SAM" id="MobiDB-lite"/>
    </source>
</evidence>
<dbReference type="Proteomes" id="UP000613177">
    <property type="component" value="Unassembled WGS sequence"/>
</dbReference>
<dbReference type="PROSITE" id="PS50158">
    <property type="entry name" value="ZF_CCHC"/>
    <property type="match status" value="1"/>
</dbReference>
<dbReference type="EMBL" id="JAEPRE010000046">
    <property type="protein sequence ID" value="KAG2234771.1"/>
    <property type="molecule type" value="Genomic_DNA"/>
</dbReference>
<feature type="compositionally biased region" description="Low complexity" evidence="2">
    <location>
        <begin position="789"/>
        <end position="798"/>
    </location>
</feature>
<name>A0A8H7VU89_9FUNG</name>
<proteinExistence type="predicted"/>
<keyword evidence="1" id="KW-0862">Zinc</keyword>
<feature type="region of interest" description="Disordered" evidence="2">
    <location>
        <begin position="973"/>
        <end position="1016"/>
    </location>
</feature>
<evidence type="ECO:0000313" key="5">
    <source>
        <dbReference type="Proteomes" id="UP000613177"/>
    </source>
</evidence>
<reference evidence="4" key="1">
    <citation type="submission" date="2021-01" db="EMBL/GenBank/DDBJ databases">
        <title>Metabolic potential, ecology and presence of endohyphal bacteria is reflected in genomic diversity of Mucoromycotina.</title>
        <authorList>
            <person name="Muszewska A."/>
            <person name="Okrasinska A."/>
            <person name="Steczkiewicz K."/>
            <person name="Drgas O."/>
            <person name="Orlowska M."/>
            <person name="Perlinska-Lenart U."/>
            <person name="Aleksandrzak-Piekarczyk T."/>
            <person name="Szatraj K."/>
            <person name="Zielenkiewicz U."/>
            <person name="Pilsyk S."/>
            <person name="Malc E."/>
            <person name="Mieczkowski P."/>
            <person name="Kruszewska J.S."/>
            <person name="Biernat P."/>
            <person name="Pawlowska J."/>
        </authorList>
    </citation>
    <scope>NUCLEOTIDE SEQUENCE</scope>
    <source>
        <strain evidence="4">WA0000018081</strain>
    </source>
</reference>
<keyword evidence="5" id="KW-1185">Reference proteome</keyword>
<feature type="domain" description="CCHC-type" evidence="3">
    <location>
        <begin position="1405"/>
        <end position="1420"/>
    </location>
</feature>
<dbReference type="GO" id="GO:0003676">
    <property type="term" value="F:nucleic acid binding"/>
    <property type="evidence" value="ECO:0007669"/>
    <property type="project" value="InterPro"/>
</dbReference>
<dbReference type="InterPro" id="IPR036875">
    <property type="entry name" value="Znf_CCHC_sf"/>
</dbReference>
<dbReference type="GO" id="GO:0008270">
    <property type="term" value="F:zinc ion binding"/>
    <property type="evidence" value="ECO:0007669"/>
    <property type="project" value="UniProtKB-KW"/>
</dbReference>
<feature type="compositionally biased region" description="Basic and acidic residues" evidence="2">
    <location>
        <begin position="816"/>
        <end position="853"/>
    </location>
</feature>
<feature type="compositionally biased region" description="Polar residues" evidence="2">
    <location>
        <begin position="1375"/>
        <end position="1390"/>
    </location>
</feature>
<feature type="region of interest" description="Disordered" evidence="2">
    <location>
        <begin position="753"/>
        <end position="860"/>
    </location>
</feature>
<feature type="region of interest" description="Disordered" evidence="2">
    <location>
        <begin position="1374"/>
        <end position="1394"/>
    </location>
</feature>
<dbReference type="Gene3D" id="4.10.60.10">
    <property type="entry name" value="Zinc finger, CCHC-type"/>
    <property type="match status" value="1"/>
</dbReference>
<feature type="region of interest" description="Disordered" evidence="2">
    <location>
        <begin position="1188"/>
        <end position="1235"/>
    </location>
</feature>
<dbReference type="InterPro" id="IPR001878">
    <property type="entry name" value="Znf_CCHC"/>
</dbReference>
<dbReference type="SUPFAM" id="SSF57756">
    <property type="entry name" value="Retrovirus zinc finger-like domains"/>
    <property type="match status" value="1"/>
</dbReference>
<feature type="region of interest" description="Disordered" evidence="2">
    <location>
        <begin position="586"/>
        <end position="729"/>
    </location>
</feature>
<comment type="caution">
    <text evidence="4">The sequence shown here is derived from an EMBL/GenBank/DDBJ whole genome shotgun (WGS) entry which is preliminary data.</text>
</comment>
<accession>A0A8H7VU89</accession>
<organism evidence="4 5">
    <name type="scientific">Thamnidium elegans</name>
    <dbReference type="NCBI Taxonomy" id="101142"/>
    <lineage>
        <taxon>Eukaryota</taxon>
        <taxon>Fungi</taxon>
        <taxon>Fungi incertae sedis</taxon>
        <taxon>Mucoromycota</taxon>
        <taxon>Mucoromycotina</taxon>
        <taxon>Mucoromycetes</taxon>
        <taxon>Mucorales</taxon>
        <taxon>Mucorineae</taxon>
        <taxon>Mucoraceae</taxon>
        <taxon>Thamnidium</taxon>
    </lineage>
</organism>
<feature type="compositionally biased region" description="Polar residues" evidence="2">
    <location>
        <begin position="1128"/>
        <end position="1137"/>
    </location>
</feature>